<accession>A0A3R9Z2D8</accession>
<keyword evidence="9" id="KW-1185">Reference proteome</keyword>
<dbReference type="GO" id="GO:0042597">
    <property type="term" value="C:periplasmic space"/>
    <property type="evidence" value="ECO:0007669"/>
    <property type="project" value="UniProtKB-SubCell"/>
</dbReference>
<dbReference type="EMBL" id="RWJF01000002">
    <property type="protein sequence ID" value="RST26430.1"/>
    <property type="molecule type" value="Genomic_DNA"/>
</dbReference>
<dbReference type="GO" id="GO:0046688">
    <property type="term" value="P:response to copper ion"/>
    <property type="evidence" value="ECO:0007669"/>
    <property type="project" value="InterPro"/>
</dbReference>
<dbReference type="InterPro" id="IPR032694">
    <property type="entry name" value="CopC/D"/>
</dbReference>
<dbReference type="GO" id="GO:0006825">
    <property type="term" value="P:copper ion transport"/>
    <property type="evidence" value="ECO:0007669"/>
    <property type="project" value="InterPro"/>
</dbReference>
<evidence type="ECO:0000256" key="5">
    <source>
        <dbReference type="ARBA" id="ARBA00022764"/>
    </source>
</evidence>
<dbReference type="InterPro" id="IPR014756">
    <property type="entry name" value="Ig_E-set"/>
</dbReference>
<dbReference type="Gene3D" id="2.60.40.1220">
    <property type="match status" value="1"/>
</dbReference>
<dbReference type="InterPro" id="IPR014755">
    <property type="entry name" value="Cu-Rt/internalin_Ig-like"/>
</dbReference>
<name>A0A3R9Z2D8_9SPHN</name>
<evidence type="ECO:0000256" key="6">
    <source>
        <dbReference type="ARBA" id="ARBA00023008"/>
    </source>
</evidence>
<dbReference type="GO" id="GO:0005886">
    <property type="term" value="C:plasma membrane"/>
    <property type="evidence" value="ECO:0007669"/>
    <property type="project" value="TreeGrafter"/>
</dbReference>
<evidence type="ECO:0000256" key="3">
    <source>
        <dbReference type="ARBA" id="ARBA00022723"/>
    </source>
</evidence>
<dbReference type="Pfam" id="PF04234">
    <property type="entry name" value="CopC"/>
    <property type="match status" value="1"/>
</dbReference>
<dbReference type="PANTHER" id="PTHR34820:SF4">
    <property type="entry name" value="INNER MEMBRANE PROTEIN YEBZ"/>
    <property type="match status" value="1"/>
</dbReference>
<organism evidence="8 9">
    <name type="scientific">Sphingomonas ginkgonis</name>
    <dbReference type="NCBI Taxonomy" id="2315330"/>
    <lineage>
        <taxon>Bacteria</taxon>
        <taxon>Pseudomonadati</taxon>
        <taxon>Pseudomonadota</taxon>
        <taxon>Alphaproteobacteria</taxon>
        <taxon>Sphingomonadales</taxon>
        <taxon>Sphingomonadaceae</taxon>
        <taxon>Sphingomonas</taxon>
    </lineage>
</organism>
<dbReference type="Proteomes" id="UP000274661">
    <property type="component" value="Unassembled WGS sequence"/>
</dbReference>
<dbReference type="InterPro" id="IPR007348">
    <property type="entry name" value="CopC_dom"/>
</dbReference>
<dbReference type="SUPFAM" id="SSF81296">
    <property type="entry name" value="E set domains"/>
    <property type="match status" value="1"/>
</dbReference>
<keyword evidence="4" id="KW-0732">Signal</keyword>
<comment type="similarity">
    <text evidence="2">Belongs to the CopC family.</text>
</comment>
<dbReference type="InterPro" id="IPR047685">
    <property type="entry name" value="CopC-like"/>
</dbReference>
<evidence type="ECO:0000313" key="8">
    <source>
        <dbReference type="EMBL" id="RST26430.1"/>
    </source>
</evidence>
<sequence>MDFGSRPVHPQSDPPDAGTKHLVPAALAILGLASAAQAHPKLLSASPAPNATVAKPARLALRFSEKLMPKFSGADLMMTAHGGAAHPPMKVAAAAGVADDGRTLIVTPKAPLAAGRYSVAWHVVSVDTHRVAGNFAFAVK</sequence>
<feature type="domain" description="CopC" evidence="7">
    <location>
        <begin position="39"/>
        <end position="139"/>
    </location>
</feature>
<evidence type="ECO:0000256" key="4">
    <source>
        <dbReference type="ARBA" id="ARBA00022729"/>
    </source>
</evidence>
<dbReference type="AlphaFoldDB" id="A0A3R9Z2D8"/>
<dbReference type="OrthoDB" id="9796814at2"/>
<gene>
    <name evidence="8" type="ORF">HMF7854_15395</name>
</gene>
<evidence type="ECO:0000256" key="1">
    <source>
        <dbReference type="ARBA" id="ARBA00004418"/>
    </source>
</evidence>
<protein>
    <submittedName>
        <fullName evidence="8">Copper resistance protein CopC</fullName>
    </submittedName>
</protein>
<keyword evidence="6" id="KW-0186">Copper</keyword>
<keyword evidence="5" id="KW-0574">Periplasm</keyword>
<keyword evidence="3" id="KW-0479">Metal-binding</keyword>
<reference evidence="8 9" key="1">
    <citation type="submission" date="2018-12" db="EMBL/GenBank/DDBJ databases">
        <title>Sphingomonas sp. HMF7854 Genome sequencing and assembly.</title>
        <authorList>
            <person name="Cha I."/>
            <person name="Kang H."/>
            <person name="Kim H."/>
            <person name="Kang J."/>
            <person name="Joh K."/>
        </authorList>
    </citation>
    <scope>NUCLEOTIDE SEQUENCE [LARGE SCALE GENOMIC DNA]</scope>
    <source>
        <strain evidence="8 9">HMF7854</strain>
    </source>
</reference>
<dbReference type="NCBIfam" id="NF033814">
    <property type="entry name" value="copper_CopC"/>
    <property type="match status" value="1"/>
</dbReference>
<proteinExistence type="inferred from homology"/>
<comment type="caution">
    <text evidence="8">The sequence shown here is derived from an EMBL/GenBank/DDBJ whole genome shotgun (WGS) entry which is preliminary data.</text>
</comment>
<comment type="subcellular location">
    <subcellularLocation>
        <location evidence="1">Periplasm</location>
    </subcellularLocation>
</comment>
<evidence type="ECO:0000259" key="7">
    <source>
        <dbReference type="Pfam" id="PF04234"/>
    </source>
</evidence>
<evidence type="ECO:0000256" key="2">
    <source>
        <dbReference type="ARBA" id="ARBA00010509"/>
    </source>
</evidence>
<dbReference type="GO" id="GO:0005507">
    <property type="term" value="F:copper ion binding"/>
    <property type="evidence" value="ECO:0007669"/>
    <property type="project" value="InterPro"/>
</dbReference>
<dbReference type="PANTHER" id="PTHR34820">
    <property type="entry name" value="INNER MEMBRANE PROTEIN YEBZ"/>
    <property type="match status" value="1"/>
</dbReference>
<evidence type="ECO:0000313" key="9">
    <source>
        <dbReference type="Proteomes" id="UP000274661"/>
    </source>
</evidence>